<evidence type="ECO:0000313" key="2">
    <source>
        <dbReference type="EMBL" id="GBP96985.1"/>
    </source>
</evidence>
<sequence>MRRRYWTVRSAKVIQIHQNERHRTRGPPSIGFDLIKALIPSLTVKRCRNVPVSAHVGTLLRLRTARLETWRTAVAYHRSAGRRTKHDVAIEHPSILVPPCLATGPCRKTDRCPTLLEREADSRRWLTADGRCPLAALCGKSVCPTCLTAPTGVDYVDPPSVAPPVEVKIEDLLEEHDTDDDFIYESSSDDDDDDDDDDHSQPPTLQLPTHRRVSPVCEIESPSHQDFEETGPPSSSSDQLLSFYPCERKLFDDRSTTLLYRAQHPPERKSSTDDLSPDIELRLLRTFGAVAHASSGKRRDLRDPNSFDVEPTVMIDPTSWLAALEAFRHNPADGSRTTGRSAECMNQMSETAVPPVLSSITIATTAISREEPTSKDQKRRRYERFRHKPVIPVVTFRHLLLKTLYTKGSIGRAFAVPMRTEHLDRQLLPFFHARFPSPLMALGHLRYSLTDVPPQSNSPPGSVLEPDHAGVIRRRARSPEHVATLHA</sequence>
<accession>A0A4C2AD99</accession>
<evidence type="ECO:0000256" key="1">
    <source>
        <dbReference type="SAM" id="MobiDB-lite"/>
    </source>
</evidence>
<keyword evidence="3" id="KW-1185">Reference proteome</keyword>
<feature type="compositionally biased region" description="Acidic residues" evidence="1">
    <location>
        <begin position="173"/>
        <end position="198"/>
    </location>
</feature>
<reference evidence="2 3" key="1">
    <citation type="journal article" date="2019" name="Commun. Biol.">
        <title>The bagworm genome reveals a unique fibroin gene that provides high tensile strength.</title>
        <authorList>
            <person name="Kono N."/>
            <person name="Nakamura H."/>
            <person name="Ohtoshi R."/>
            <person name="Tomita M."/>
            <person name="Numata K."/>
            <person name="Arakawa K."/>
        </authorList>
    </citation>
    <scope>NUCLEOTIDE SEQUENCE [LARGE SCALE GENOMIC DNA]</scope>
</reference>
<name>A0A4C2AD99_EUMVA</name>
<evidence type="ECO:0000313" key="3">
    <source>
        <dbReference type="Proteomes" id="UP000299102"/>
    </source>
</evidence>
<dbReference type="Proteomes" id="UP000299102">
    <property type="component" value="Unassembled WGS sequence"/>
</dbReference>
<feature type="region of interest" description="Disordered" evidence="1">
    <location>
        <begin position="173"/>
        <end position="213"/>
    </location>
</feature>
<organism evidence="2 3">
    <name type="scientific">Eumeta variegata</name>
    <name type="common">Bagworm moth</name>
    <name type="synonym">Eumeta japonica</name>
    <dbReference type="NCBI Taxonomy" id="151549"/>
    <lineage>
        <taxon>Eukaryota</taxon>
        <taxon>Metazoa</taxon>
        <taxon>Ecdysozoa</taxon>
        <taxon>Arthropoda</taxon>
        <taxon>Hexapoda</taxon>
        <taxon>Insecta</taxon>
        <taxon>Pterygota</taxon>
        <taxon>Neoptera</taxon>
        <taxon>Endopterygota</taxon>
        <taxon>Lepidoptera</taxon>
        <taxon>Glossata</taxon>
        <taxon>Ditrysia</taxon>
        <taxon>Tineoidea</taxon>
        <taxon>Psychidae</taxon>
        <taxon>Oiketicinae</taxon>
        <taxon>Eumeta</taxon>
    </lineage>
</organism>
<comment type="caution">
    <text evidence="2">The sequence shown here is derived from an EMBL/GenBank/DDBJ whole genome shotgun (WGS) entry which is preliminary data.</text>
</comment>
<dbReference type="AlphaFoldDB" id="A0A4C2AD99"/>
<protein>
    <submittedName>
        <fullName evidence="2">Uncharacterized protein</fullName>
    </submittedName>
</protein>
<dbReference type="OrthoDB" id="7510144at2759"/>
<gene>
    <name evidence="2" type="ORF">EVAR_89962_1</name>
</gene>
<dbReference type="EMBL" id="BGZK01002855">
    <property type="protein sequence ID" value="GBP96985.1"/>
    <property type="molecule type" value="Genomic_DNA"/>
</dbReference>
<feature type="region of interest" description="Disordered" evidence="1">
    <location>
        <begin position="452"/>
        <end position="487"/>
    </location>
</feature>
<proteinExistence type="predicted"/>